<sequence length="154" mass="16071">LIQDAAKRGKAWNLPFNAIDPTAADDQFFYAESKGPRSLAIVRIEVSSTVAGNLEPIRATVGTPSSGSGIDAASLSGPGGNNPAGVFETGVDLQLTEGETLGHFYLAADTPRLLEVYYVIPPGTALVFNWEVATGILSGQATIIELAPDQDPVT</sequence>
<dbReference type="AlphaFoldDB" id="A0A0F9D874"/>
<accession>A0A0F9D874</accession>
<gene>
    <name evidence="1" type="ORF">LCGC14_2520060</name>
</gene>
<comment type="caution">
    <text evidence="1">The sequence shown here is derived from an EMBL/GenBank/DDBJ whole genome shotgun (WGS) entry which is preliminary data.</text>
</comment>
<name>A0A0F9D874_9ZZZZ</name>
<dbReference type="EMBL" id="LAZR01040630">
    <property type="protein sequence ID" value="KKL14011.1"/>
    <property type="molecule type" value="Genomic_DNA"/>
</dbReference>
<organism evidence="1">
    <name type="scientific">marine sediment metagenome</name>
    <dbReference type="NCBI Taxonomy" id="412755"/>
    <lineage>
        <taxon>unclassified sequences</taxon>
        <taxon>metagenomes</taxon>
        <taxon>ecological metagenomes</taxon>
    </lineage>
</organism>
<reference evidence="1" key="1">
    <citation type="journal article" date="2015" name="Nature">
        <title>Complex archaea that bridge the gap between prokaryotes and eukaryotes.</title>
        <authorList>
            <person name="Spang A."/>
            <person name="Saw J.H."/>
            <person name="Jorgensen S.L."/>
            <person name="Zaremba-Niedzwiedzka K."/>
            <person name="Martijn J."/>
            <person name="Lind A.E."/>
            <person name="van Eijk R."/>
            <person name="Schleper C."/>
            <person name="Guy L."/>
            <person name="Ettema T.J."/>
        </authorList>
    </citation>
    <scope>NUCLEOTIDE SEQUENCE</scope>
</reference>
<feature type="non-terminal residue" evidence="1">
    <location>
        <position position="1"/>
    </location>
</feature>
<protein>
    <submittedName>
        <fullName evidence="1">Uncharacterized protein</fullName>
    </submittedName>
</protein>
<evidence type="ECO:0000313" key="1">
    <source>
        <dbReference type="EMBL" id="KKL14011.1"/>
    </source>
</evidence>
<proteinExistence type="predicted"/>